<sequence length="23" mass="2580">MDGGGVDSSNEWEWMSDPDTNYS</sequence>
<comment type="caution">
    <text evidence="2">The sequence shown here is derived from an EMBL/GenBank/DDBJ whole genome shotgun (WGS) entry which is preliminary data.</text>
</comment>
<name>A0A392W0M2_9FABA</name>
<organism evidence="2 3">
    <name type="scientific">Trifolium medium</name>
    <dbReference type="NCBI Taxonomy" id="97028"/>
    <lineage>
        <taxon>Eukaryota</taxon>
        <taxon>Viridiplantae</taxon>
        <taxon>Streptophyta</taxon>
        <taxon>Embryophyta</taxon>
        <taxon>Tracheophyta</taxon>
        <taxon>Spermatophyta</taxon>
        <taxon>Magnoliopsida</taxon>
        <taxon>eudicotyledons</taxon>
        <taxon>Gunneridae</taxon>
        <taxon>Pentapetalae</taxon>
        <taxon>rosids</taxon>
        <taxon>fabids</taxon>
        <taxon>Fabales</taxon>
        <taxon>Fabaceae</taxon>
        <taxon>Papilionoideae</taxon>
        <taxon>50 kb inversion clade</taxon>
        <taxon>NPAAA clade</taxon>
        <taxon>Hologalegina</taxon>
        <taxon>IRL clade</taxon>
        <taxon>Trifolieae</taxon>
        <taxon>Trifolium</taxon>
    </lineage>
</organism>
<reference evidence="2 3" key="1">
    <citation type="journal article" date="2018" name="Front. Plant Sci.">
        <title>Red Clover (Trifolium pratense) and Zigzag Clover (T. medium) - A Picture of Genomic Similarities and Differences.</title>
        <authorList>
            <person name="Dluhosova J."/>
            <person name="Istvanek J."/>
            <person name="Nedelnik J."/>
            <person name="Repkova J."/>
        </authorList>
    </citation>
    <scope>NUCLEOTIDE SEQUENCE [LARGE SCALE GENOMIC DNA]</scope>
    <source>
        <strain evidence="3">cv. 10/8</strain>
        <tissue evidence="2">Leaf</tissue>
    </source>
</reference>
<protein>
    <submittedName>
        <fullName evidence="2">Uncharacterized protein</fullName>
    </submittedName>
</protein>
<feature type="non-terminal residue" evidence="2">
    <location>
        <position position="23"/>
    </location>
</feature>
<dbReference type="AlphaFoldDB" id="A0A392W0M2"/>
<keyword evidence="3" id="KW-1185">Reference proteome</keyword>
<accession>A0A392W0M2</accession>
<dbReference type="EMBL" id="LXQA011325351">
    <property type="protein sequence ID" value="MCI93299.1"/>
    <property type="molecule type" value="Genomic_DNA"/>
</dbReference>
<evidence type="ECO:0000313" key="2">
    <source>
        <dbReference type="EMBL" id="MCI93299.1"/>
    </source>
</evidence>
<feature type="region of interest" description="Disordered" evidence="1">
    <location>
        <begin position="1"/>
        <end position="23"/>
    </location>
</feature>
<proteinExistence type="predicted"/>
<dbReference type="Proteomes" id="UP000265520">
    <property type="component" value="Unassembled WGS sequence"/>
</dbReference>
<evidence type="ECO:0000313" key="3">
    <source>
        <dbReference type="Proteomes" id="UP000265520"/>
    </source>
</evidence>
<evidence type="ECO:0000256" key="1">
    <source>
        <dbReference type="SAM" id="MobiDB-lite"/>
    </source>
</evidence>